<protein>
    <submittedName>
        <fullName evidence="2">AAA family ATPase</fullName>
    </submittedName>
</protein>
<dbReference type="SUPFAM" id="SSF52540">
    <property type="entry name" value="P-loop containing nucleoside triphosphate hydrolases"/>
    <property type="match status" value="1"/>
</dbReference>
<evidence type="ECO:0000313" key="2">
    <source>
        <dbReference type="EMBL" id="MDO5971428.1"/>
    </source>
</evidence>
<dbReference type="InterPro" id="IPR038729">
    <property type="entry name" value="Rad50/SbcC_AAA"/>
</dbReference>
<proteinExistence type="predicted"/>
<feature type="domain" description="Rad50/SbcC-type AAA" evidence="1">
    <location>
        <begin position="315"/>
        <end position="434"/>
    </location>
</feature>
<comment type="caution">
    <text evidence="2">The sequence shown here is derived from an EMBL/GenBank/DDBJ whole genome shotgun (WGS) entry which is preliminary data.</text>
</comment>
<accession>A0ABT8WE39</accession>
<reference evidence="2" key="1">
    <citation type="submission" date="2023-07" db="EMBL/GenBank/DDBJ databases">
        <title>Two novel species in the genus Flavivirga.</title>
        <authorList>
            <person name="Kwon K."/>
        </authorList>
    </citation>
    <scope>NUCLEOTIDE SEQUENCE</scope>
    <source>
        <strain evidence="2">KCTC 52353</strain>
    </source>
</reference>
<dbReference type="PANTHER" id="PTHR43581:SF2">
    <property type="entry name" value="EXCINUCLEASE ATPASE SUBUNIT"/>
    <property type="match status" value="1"/>
</dbReference>
<dbReference type="PANTHER" id="PTHR43581">
    <property type="entry name" value="ATP/GTP PHOSPHATASE"/>
    <property type="match status" value="1"/>
</dbReference>
<organism evidence="2 3">
    <name type="scientific">Flavivirga aquimarina</name>
    <dbReference type="NCBI Taxonomy" id="2027862"/>
    <lineage>
        <taxon>Bacteria</taxon>
        <taxon>Pseudomonadati</taxon>
        <taxon>Bacteroidota</taxon>
        <taxon>Flavobacteriia</taxon>
        <taxon>Flavobacteriales</taxon>
        <taxon>Flavobacteriaceae</taxon>
        <taxon>Flavivirga</taxon>
    </lineage>
</organism>
<name>A0ABT8WE39_9FLAO</name>
<dbReference type="EMBL" id="JAUOEK010000155">
    <property type="protein sequence ID" value="MDO5971428.1"/>
    <property type="molecule type" value="Genomic_DNA"/>
</dbReference>
<dbReference type="InterPro" id="IPR027417">
    <property type="entry name" value="P-loop_NTPase"/>
</dbReference>
<evidence type="ECO:0000259" key="1">
    <source>
        <dbReference type="Pfam" id="PF13476"/>
    </source>
</evidence>
<dbReference type="Pfam" id="PF13476">
    <property type="entry name" value="AAA_23"/>
    <property type="match status" value="1"/>
</dbReference>
<evidence type="ECO:0000313" key="3">
    <source>
        <dbReference type="Proteomes" id="UP001176883"/>
    </source>
</evidence>
<sequence>MIYVNRTQIEKPAIFESTKMVEEFEKMKRFHLEEDYGSKFKRYRFSSILTNSKIKEAVKHLFNGKCAYCESSIGANDFGDIDLFRPKSGAMNTDGSFDPDHYWWLAYEWNNLYLSCQVCNQRYKRNNFPVKGLRAAIMGDLSVEDPLLLDPCQYEDFIEQHIGYEKERAIPLTERGNSTIKILGLNREELLIARKKELRALDAAIKTGPFYQASQDKKSTGYDMKRIDRLISPDSPFLACKWANYWVPLTEAKKGYLPDYLPFYEKKRVFKSKKRTTTQAQITSVKEPARKAYSLDKMNEGAKNEYFGQSRWITKVKIKNFKIIEDLELEFSSTDTTNKIKDFKEPWMALLGENGTGKSTVLQAIALTLAGEERLNRLNLNASKFVNRNTNEDSGWVKVYLNDRKTPITLNISKSSNSFSITPKAPQLIVRSYGSTRLFSKDPDNLHEKDFLFIENLFDPLVLLLNGNKWLIEKINDEKLFPEIAKSLSDLLSLNEDQYFYPDKDEKGNPIVCLQLYPNKKGIPLDDLSAGYKAILALGLDIMMGFGQIWPSIFNAQGIVLVDEIGVHLHPRWKMRIINALRKTFPGINFIIATHEPLCLRGLEEGEVILMNLDESKNIEIITDLPSPKRMRVGQLLTSVFGLYTTMDPELEKLYSEFYHLQGLRKMTIDENDRFEELKDILKDDIKEDPVTGEQRLEAMLGEDMREMLGFEIIEQKIADYKTGKSRPNLKDLKKETLDEVKKLWES</sequence>
<dbReference type="Gene3D" id="1.10.30.50">
    <property type="match status" value="1"/>
</dbReference>
<dbReference type="Proteomes" id="UP001176883">
    <property type="component" value="Unassembled WGS sequence"/>
</dbReference>
<dbReference type="RefSeq" id="WP_303279143.1">
    <property type="nucleotide sequence ID" value="NZ_JAUOEK010000155.1"/>
</dbReference>
<dbReference type="Gene3D" id="3.40.50.300">
    <property type="entry name" value="P-loop containing nucleotide triphosphate hydrolases"/>
    <property type="match status" value="1"/>
</dbReference>
<gene>
    <name evidence="2" type="ORF">Q4Q35_16600</name>
</gene>
<dbReference type="InterPro" id="IPR051396">
    <property type="entry name" value="Bact_Antivir_Def_Nuclease"/>
</dbReference>
<keyword evidence="3" id="KW-1185">Reference proteome</keyword>